<dbReference type="Pfam" id="PF14082">
    <property type="entry name" value="SduA_C"/>
    <property type="match status" value="1"/>
</dbReference>
<name>A0A229RP71_9PSEU</name>
<dbReference type="GO" id="GO:0009036">
    <property type="term" value="F:type II site-specific deoxyribonuclease activity"/>
    <property type="evidence" value="ECO:0007669"/>
    <property type="project" value="InterPro"/>
</dbReference>
<gene>
    <name evidence="2" type="ORF">CFP71_32340</name>
</gene>
<proteinExistence type="predicted"/>
<organism evidence="2 3">
    <name type="scientific">Amycolatopsis thailandensis</name>
    <dbReference type="NCBI Taxonomy" id="589330"/>
    <lineage>
        <taxon>Bacteria</taxon>
        <taxon>Bacillati</taxon>
        <taxon>Actinomycetota</taxon>
        <taxon>Actinomycetes</taxon>
        <taxon>Pseudonocardiales</taxon>
        <taxon>Pseudonocardiaceae</taxon>
        <taxon>Amycolatopsis</taxon>
    </lineage>
</organism>
<evidence type="ECO:0000313" key="3">
    <source>
        <dbReference type="Proteomes" id="UP000215223"/>
    </source>
</evidence>
<reference evidence="2 3" key="1">
    <citation type="submission" date="2017-07" db="EMBL/GenBank/DDBJ databases">
        <title>Amycolatopsis thailandensis Genome sequencing and assembly.</title>
        <authorList>
            <person name="Kaur N."/>
            <person name="Mayilraj S."/>
        </authorList>
    </citation>
    <scope>NUCLEOTIDE SEQUENCE [LARGE SCALE GENOMIC DNA]</scope>
    <source>
        <strain evidence="2 3">JCM 16380</strain>
    </source>
</reference>
<comment type="caution">
    <text evidence="2">The sequence shown here is derived from an EMBL/GenBank/DDBJ whole genome shotgun (WGS) entry which is preliminary data.</text>
</comment>
<dbReference type="InterPro" id="IPR007636">
    <property type="entry name" value="Restrct_endonuc_II_XhoI"/>
</dbReference>
<dbReference type="EMBL" id="NMQT01000123">
    <property type="protein sequence ID" value="OXM48457.1"/>
    <property type="molecule type" value="Genomic_DNA"/>
</dbReference>
<dbReference type="AlphaFoldDB" id="A0A229RP71"/>
<protein>
    <recommendedName>
        <fullName evidence="1">Shedu protein SduA C-terminal domain-containing protein</fullName>
    </recommendedName>
</protein>
<accession>A0A229RP71</accession>
<dbReference type="GO" id="GO:0009307">
    <property type="term" value="P:DNA restriction-modification system"/>
    <property type="evidence" value="ECO:0007669"/>
    <property type="project" value="InterPro"/>
</dbReference>
<evidence type="ECO:0000259" key="1">
    <source>
        <dbReference type="Pfam" id="PF14082"/>
    </source>
</evidence>
<dbReference type="InterPro" id="IPR025359">
    <property type="entry name" value="SduA_C"/>
</dbReference>
<dbReference type="Proteomes" id="UP000215223">
    <property type="component" value="Unassembled WGS sequence"/>
</dbReference>
<feature type="domain" description="Shedu protein SduA C-terminal" evidence="1">
    <location>
        <begin position="330"/>
        <end position="485"/>
    </location>
</feature>
<dbReference type="OrthoDB" id="5148202at2"/>
<sequence length="500" mass="56013">MWRWRWKRCDGWEAAPETVGGVGQDGFVDQHCGGVVTGHPADQAVQAFWEETADLFSFEPGRVNLRAPRSRLVLTVAEALIQGGMEQSSIHINARLHLPGSYDGLSQRWDILVIDDGFPVAAIDLRALTGSGSTNNRANRMKEIVGQSINVARAYAHPSVEAFRPALGQALLLEETDQSTTPRKRQSDLANFQPMSVLDELGAFFRRLRSDGQYDAVWYLTARNSPDAEVREPDPEMGLTAFVSIMIERIAAVREARDGQGLSAADLGELLTQRDDLKLGRTIAEREDVAGVVAGISSVDSGRVAVDFDVIQRRRQIVAELRQLILNSNTTETEIQKMIGKRYWIFGGQYVGVLERRQIITLDEYDVPLICADRSIHIIELKRPKHKLVREHRNHQIVSNEVHEAVAQCMNYVRGFDELGAAHQTYYHNELGLDLDFRRARGTVIIGHPELSASDEVSREQIEQTIRSYNAHLSRVQVITFADLVDSAERALAFEAEEHS</sequence>
<dbReference type="Pfam" id="PF04555">
    <property type="entry name" value="XhoI"/>
    <property type="match status" value="1"/>
</dbReference>
<dbReference type="GO" id="GO:0003677">
    <property type="term" value="F:DNA binding"/>
    <property type="evidence" value="ECO:0007669"/>
    <property type="project" value="InterPro"/>
</dbReference>
<keyword evidence="3" id="KW-1185">Reference proteome</keyword>
<evidence type="ECO:0000313" key="2">
    <source>
        <dbReference type="EMBL" id="OXM48457.1"/>
    </source>
</evidence>